<evidence type="ECO:0000256" key="8">
    <source>
        <dbReference type="SAM" id="Phobius"/>
    </source>
</evidence>
<comment type="similarity">
    <text evidence="2">Belongs to the EamA transporter family.</text>
</comment>
<feature type="transmembrane region" description="Helical" evidence="8">
    <location>
        <begin position="262"/>
        <end position="287"/>
    </location>
</feature>
<comment type="subcellular location">
    <subcellularLocation>
        <location evidence="1">Cell membrane</location>
        <topology evidence="1">Multi-pass membrane protein</topology>
    </subcellularLocation>
</comment>
<dbReference type="InterPro" id="IPR004626">
    <property type="entry name" value="RarD"/>
</dbReference>
<feature type="transmembrane region" description="Helical" evidence="8">
    <location>
        <begin position="151"/>
        <end position="168"/>
    </location>
</feature>
<feature type="transmembrane region" description="Helical" evidence="8">
    <location>
        <begin position="174"/>
        <end position="190"/>
    </location>
</feature>
<feature type="domain" description="EamA" evidence="9">
    <location>
        <begin position="32"/>
        <end position="167"/>
    </location>
</feature>
<feature type="transmembrane region" description="Helical" evidence="8">
    <location>
        <begin position="126"/>
        <end position="144"/>
    </location>
</feature>
<keyword evidence="5 8" id="KW-0812">Transmembrane</keyword>
<evidence type="ECO:0000256" key="4">
    <source>
        <dbReference type="ARBA" id="ARBA00022475"/>
    </source>
</evidence>
<dbReference type="Proteomes" id="UP000308121">
    <property type="component" value="Unassembled WGS sequence"/>
</dbReference>
<organism evidence="10 11">
    <name type="scientific">Cellulomonas hominis</name>
    <dbReference type="NCBI Taxonomy" id="156981"/>
    <lineage>
        <taxon>Bacteria</taxon>
        <taxon>Bacillati</taxon>
        <taxon>Actinomycetota</taxon>
        <taxon>Actinomycetes</taxon>
        <taxon>Micrococcales</taxon>
        <taxon>Cellulomonadaceae</taxon>
        <taxon>Cellulomonas</taxon>
    </lineage>
</organism>
<evidence type="ECO:0000256" key="5">
    <source>
        <dbReference type="ARBA" id="ARBA00022692"/>
    </source>
</evidence>
<keyword evidence="3" id="KW-0813">Transport</keyword>
<sequence>MRTPSPSSPGGPVTAAATPAAPAATGALDPRGLAAGVGAYLLWGVLPLYFELLKPSGAVEVVAHRVLWSLVFCAVVLTATRTWRALGVVLRAGRTMALVAAASVLLAVNWLTFVFAALGGHVVDAALGYFINPLVTVLLAVVVLRERLRRTQWVALGFGVAAVVVITVGLGRLPWVALTLAGSFGVYGLLKNRVGRSVAAAPGLAAETLVLAPVSAVYLVWLGTTGGSTFTATGVWHALALAGTGIATALPLLLFGESARRLPLSVVGSLQYLAPVLQLVIGVLVLHETMLPARWWGFGLVWVALVLLTVDGVRTQRAQRLRAAAAAPAVAG</sequence>
<keyword evidence="7 8" id="KW-0472">Membrane</keyword>
<evidence type="ECO:0000256" key="3">
    <source>
        <dbReference type="ARBA" id="ARBA00022448"/>
    </source>
</evidence>
<dbReference type="PANTHER" id="PTHR22911:SF137">
    <property type="entry name" value="SOLUTE CARRIER FAMILY 35 MEMBER G2-RELATED"/>
    <property type="match status" value="1"/>
</dbReference>
<feature type="transmembrane region" description="Helical" evidence="8">
    <location>
        <begin position="293"/>
        <end position="313"/>
    </location>
</feature>
<accession>A0A7Z8K155</accession>
<feature type="transmembrane region" description="Helical" evidence="8">
    <location>
        <begin position="32"/>
        <end position="50"/>
    </location>
</feature>
<feature type="transmembrane region" description="Helical" evidence="8">
    <location>
        <begin position="202"/>
        <end position="222"/>
    </location>
</feature>
<protein>
    <submittedName>
        <fullName evidence="10">EamA family transporter RarD</fullName>
    </submittedName>
</protein>
<dbReference type="OrthoDB" id="369870at2"/>
<dbReference type="InterPro" id="IPR037185">
    <property type="entry name" value="EmrE-like"/>
</dbReference>
<dbReference type="RefSeq" id="WP_154728857.1">
    <property type="nucleotide sequence ID" value="NZ_SZYE01000032.1"/>
</dbReference>
<keyword evidence="4" id="KW-1003">Cell membrane</keyword>
<feature type="transmembrane region" description="Helical" evidence="8">
    <location>
        <begin position="234"/>
        <end position="255"/>
    </location>
</feature>
<evidence type="ECO:0000256" key="1">
    <source>
        <dbReference type="ARBA" id="ARBA00004651"/>
    </source>
</evidence>
<keyword evidence="6 8" id="KW-1133">Transmembrane helix</keyword>
<dbReference type="InterPro" id="IPR000620">
    <property type="entry name" value="EamA_dom"/>
</dbReference>
<dbReference type="NCBIfam" id="TIGR00688">
    <property type="entry name" value="rarD"/>
    <property type="match status" value="1"/>
</dbReference>
<gene>
    <name evidence="10" type="primary">rarD</name>
    <name evidence="10" type="ORF">FA014_06330</name>
</gene>
<dbReference type="EMBL" id="SZYE01000032">
    <property type="protein sequence ID" value="TKR24392.1"/>
    <property type="molecule type" value="Genomic_DNA"/>
</dbReference>
<comment type="caution">
    <text evidence="10">The sequence shown here is derived from an EMBL/GenBank/DDBJ whole genome shotgun (WGS) entry which is preliminary data.</text>
</comment>
<name>A0A7Z8K155_9CELL</name>
<evidence type="ECO:0000256" key="7">
    <source>
        <dbReference type="ARBA" id="ARBA00023136"/>
    </source>
</evidence>
<feature type="transmembrane region" description="Helical" evidence="8">
    <location>
        <begin position="95"/>
        <end position="120"/>
    </location>
</feature>
<feature type="transmembrane region" description="Helical" evidence="8">
    <location>
        <begin position="62"/>
        <end position="83"/>
    </location>
</feature>
<evidence type="ECO:0000259" key="9">
    <source>
        <dbReference type="Pfam" id="PF00892"/>
    </source>
</evidence>
<dbReference type="Pfam" id="PF00892">
    <property type="entry name" value="EamA"/>
    <property type="match status" value="1"/>
</dbReference>
<evidence type="ECO:0000256" key="6">
    <source>
        <dbReference type="ARBA" id="ARBA00022989"/>
    </source>
</evidence>
<dbReference type="SUPFAM" id="SSF103481">
    <property type="entry name" value="Multidrug resistance efflux transporter EmrE"/>
    <property type="match status" value="2"/>
</dbReference>
<dbReference type="AlphaFoldDB" id="A0A7Z8K155"/>
<evidence type="ECO:0000313" key="11">
    <source>
        <dbReference type="Proteomes" id="UP000308121"/>
    </source>
</evidence>
<proteinExistence type="inferred from homology"/>
<evidence type="ECO:0000256" key="2">
    <source>
        <dbReference type="ARBA" id="ARBA00007362"/>
    </source>
</evidence>
<evidence type="ECO:0000313" key="10">
    <source>
        <dbReference type="EMBL" id="TKR24392.1"/>
    </source>
</evidence>
<dbReference type="GO" id="GO:0005886">
    <property type="term" value="C:plasma membrane"/>
    <property type="evidence" value="ECO:0007669"/>
    <property type="project" value="UniProtKB-SubCell"/>
</dbReference>
<dbReference type="PANTHER" id="PTHR22911">
    <property type="entry name" value="ACYL-MALONYL CONDENSING ENZYME-RELATED"/>
    <property type="match status" value="1"/>
</dbReference>
<reference evidence="10 11" key="1">
    <citation type="submission" date="2019-05" db="EMBL/GenBank/DDBJ databases">
        <title>Genome sequence of Cellulomonas hominis strain CS1.</title>
        <authorList>
            <person name="Belmont J."/>
            <person name="Maclea K.S."/>
        </authorList>
    </citation>
    <scope>NUCLEOTIDE SEQUENCE [LARGE SCALE GENOMIC DNA]</scope>
    <source>
        <strain evidence="10 11">CS1</strain>
    </source>
</reference>